<keyword evidence="5" id="KW-1185">Reference proteome</keyword>
<keyword evidence="2" id="KW-0418">Kinase</keyword>
<dbReference type="RefSeq" id="WP_207125901.1">
    <property type="nucleotide sequence ID" value="NZ_BOPO01000055.1"/>
</dbReference>
<evidence type="ECO:0000256" key="1">
    <source>
        <dbReference type="ARBA" id="ARBA00022679"/>
    </source>
</evidence>
<dbReference type="PROSITE" id="PS51480">
    <property type="entry name" value="DHAL"/>
    <property type="match status" value="1"/>
</dbReference>
<comment type="caution">
    <text evidence="4">The sequence shown here is derived from an EMBL/GenBank/DDBJ whole genome shotgun (WGS) entry which is preliminary data.</text>
</comment>
<dbReference type="InterPro" id="IPR004007">
    <property type="entry name" value="DhaL_dom"/>
</dbReference>
<proteinExistence type="predicted"/>
<dbReference type="InterPro" id="IPR050861">
    <property type="entry name" value="Dihydroxyacetone_Kinase"/>
</dbReference>
<evidence type="ECO:0000259" key="3">
    <source>
        <dbReference type="PROSITE" id="PS51480"/>
    </source>
</evidence>
<feature type="domain" description="DhaL" evidence="3">
    <location>
        <begin position="5"/>
        <end position="203"/>
    </location>
</feature>
<dbReference type="SUPFAM" id="SSF101473">
    <property type="entry name" value="DhaL-like"/>
    <property type="match status" value="1"/>
</dbReference>
<sequence>MTDVPTIAGWLALACERWAAARDELTELDAAAGDGDLGVTVAAGATGVAAALAGLPADVTLPDLVRCAGAAFARGNPSSFAALTGAGLLAAAKYLDTADSDCREAVAGALDAAADRIAERGRAAVGERTVLDALVPSVTALRSAPPGRAAALTAMVAAARVGVAATSEMPAVRGRAAWVGERSAGIPDAGATAYLRLLEALASVAQA</sequence>
<dbReference type="AlphaFoldDB" id="A0A8J4EKH0"/>
<dbReference type="GO" id="GO:0019563">
    <property type="term" value="P:glycerol catabolic process"/>
    <property type="evidence" value="ECO:0007669"/>
    <property type="project" value="TreeGrafter"/>
</dbReference>
<organism evidence="4 5">
    <name type="scientific">Actinocatenispora comari</name>
    <dbReference type="NCBI Taxonomy" id="2807577"/>
    <lineage>
        <taxon>Bacteria</taxon>
        <taxon>Bacillati</taxon>
        <taxon>Actinomycetota</taxon>
        <taxon>Actinomycetes</taxon>
        <taxon>Micromonosporales</taxon>
        <taxon>Micromonosporaceae</taxon>
        <taxon>Actinocatenispora</taxon>
    </lineage>
</organism>
<dbReference type="SMART" id="SM01120">
    <property type="entry name" value="Dak2"/>
    <property type="match status" value="1"/>
</dbReference>
<evidence type="ECO:0000313" key="5">
    <source>
        <dbReference type="Proteomes" id="UP000614996"/>
    </source>
</evidence>
<name>A0A8J4EKH0_9ACTN</name>
<dbReference type="InterPro" id="IPR036117">
    <property type="entry name" value="DhaL_dom_sf"/>
</dbReference>
<dbReference type="PANTHER" id="PTHR28629">
    <property type="entry name" value="TRIOKINASE/FMN CYCLASE"/>
    <property type="match status" value="1"/>
</dbReference>
<dbReference type="GO" id="GO:0005829">
    <property type="term" value="C:cytosol"/>
    <property type="evidence" value="ECO:0007669"/>
    <property type="project" value="TreeGrafter"/>
</dbReference>
<gene>
    <name evidence="4" type="ORF">NUM_34460</name>
</gene>
<accession>A0A8J4EKH0</accession>
<evidence type="ECO:0000313" key="4">
    <source>
        <dbReference type="EMBL" id="GIL28192.1"/>
    </source>
</evidence>
<protein>
    <recommendedName>
        <fullName evidence="3">DhaL domain-containing protein</fullName>
    </recommendedName>
</protein>
<keyword evidence="1" id="KW-0808">Transferase</keyword>
<evidence type="ECO:0000256" key="2">
    <source>
        <dbReference type="ARBA" id="ARBA00022777"/>
    </source>
</evidence>
<dbReference type="Gene3D" id="1.25.40.340">
    <property type="match status" value="1"/>
</dbReference>
<dbReference type="Pfam" id="PF02734">
    <property type="entry name" value="Dak2"/>
    <property type="match status" value="1"/>
</dbReference>
<dbReference type="PANTHER" id="PTHR28629:SF4">
    <property type="entry name" value="TRIOKINASE_FMN CYCLASE"/>
    <property type="match status" value="1"/>
</dbReference>
<dbReference type="EMBL" id="BOPO01000055">
    <property type="protein sequence ID" value="GIL28192.1"/>
    <property type="molecule type" value="Genomic_DNA"/>
</dbReference>
<dbReference type="GO" id="GO:0004371">
    <property type="term" value="F:glycerone kinase activity"/>
    <property type="evidence" value="ECO:0007669"/>
    <property type="project" value="InterPro"/>
</dbReference>
<reference evidence="5" key="1">
    <citation type="journal article" date="2021" name="Int. J. Syst. Evol. Microbiol.">
        <title>Actinocatenispora comari sp. nov., an endophytic actinomycete isolated from aerial parts of Comarum salesowianum.</title>
        <authorList>
            <person name="Oyunbileg N."/>
            <person name="Iizaka Y."/>
            <person name="Hamada M."/>
            <person name="Davaapurev B.O."/>
            <person name="Fukumoto A."/>
            <person name="Tsetseg B."/>
            <person name="Kato F."/>
            <person name="Tamura T."/>
            <person name="Batkhuu J."/>
            <person name="Anzai Y."/>
        </authorList>
    </citation>
    <scope>NUCLEOTIDE SEQUENCE [LARGE SCALE GENOMIC DNA]</scope>
    <source>
        <strain evidence="5">NUM-2625</strain>
    </source>
</reference>
<dbReference type="Proteomes" id="UP000614996">
    <property type="component" value="Unassembled WGS sequence"/>
</dbReference>